<evidence type="ECO:0000313" key="2">
    <source>
        <dbReference type="Proteomes" id="UP000265520"/>
    </source>
</evidence>
<feature type="non-terminal residue" evidence="1">
    <location>
        <position position="1"/>
    </location>
</feature>
<name>A0A392U5U2_9FABA</name>
<dbReference type="EMBL" id="LXQA010744379">
    <property type="protein sequence ID" value="MCI68861.1"/>
    <property type="molecule type" value="Genomic_DNA"/>
</dbReference>
<comment type="caution">
    <text evidence="1">The sequence shown here is derived from an EMBL/GenBank/DDBJ whole genome shotgun (WGS) entry which is preliminary data.</text>
</comment>
<evidence type="ECO:0000313" key="1">
    <source>
        <dbReference type="EMBL" id="MCI68861.1"/>
    </source>
</evidence>
<proteinExistence type="predicted"/>
<organism evidence="1 2">
    <name type="scientific">Trifolium medium</name>
    <dbReference type="NCBI Taxonomy" id="97028"/>
    <lineage>
        <taxon>Eukaryota</taxon>
        <taxon>Viridiplantae</taxon>
        <taxon>Streptophyta</taxon>
        <taxon>Embryophyta</taxon>
        <taxon>Tracheophyta</taxon>
        <taxon>Spermatophyta</taxon>
        <taxon>Magnoliopsida</taxon>
        <taxon>eudicotyledons</taxon>
        <taxon>Gunneridae</taxon>
        <taxon>Pentapetalae</taxon>
        <taxon>rosids</taxon>
        <taxon>fabids</taxon>
        <taxon>Fabales</taxon>
        <taxon>Fabaceae</taxon>
        <taxon>Papilionoideae</taxon>
        <taxon>50 kb inversion clade</taxon>
        <taxon>NPAAA clade</taxon>
        <taxon>Hologalegina</taxon>
        <taxon>IRL clade</taxon>
        <taxon>Trifolieae</taxon>
        <taxon>Trifolium</taxon>
    </lineage>
</organism>
<dbReference type="AlphaFoldDB" id="A0A392U5U2"/>
<protein>
    <submittedName>
        <fullName evidence="1">Uncharacterized protein</fullName>
    </submittedName>
</protein>
<dbReference type="Proteomes" id="UP000265520">
    <property type="component" value="Unassembled WGS sequence"/>
</dbReference>
<reference evidence="1 2" key="1">
    <citation type="journal article" date="2018" name="Front. Plant Sci.">
        <title>Red Clover (Trifolium pratense) and Zigzag Clover (T. medium) - A Picture of Genomic Similarities and Differences.</title>
        <authorList>
            <person name="Dluhosova J."/>
            <person name="Istvanek J."/>
            <person name="Nedelnik J."/>
            <person name="Repkova J."/>
        </authorList>
    </citation>
    <scope>NUCLEOTIDE SEQUENCE [LARGE SCALE GENOMIC DNA]</scope>
    <source>
        <strain evidence="2">cv. 10/8</strain>
        <tissue evidence="1">Leaf</tissue>
    </source>
</reference>
<sequence length="32" mass="3606">GEVLRPWSVLLSRSQVRILLPVSLPVLGRSMF</sequence>
<accession>A0A392U5U2</accession>
<keyword evidence="2" id="KW-1185">Reference proteome</keyword>